<gene>
    <name evidence="5" type="ORF">GCM10022383_18720</name>
</gene>
<dbReference type="PROSITE" id="PS00070">
    <property type="entry name" value="ALDEHYDE_DEHYDR_CYS"/>
    <property type="match status" value="1"/>
</dbReference>
<evidence type="ECO:0000256" key="2">
    <source>
        <dbReference type="ARBA" id="ARBA00022857"/>
    </source>
</evidence>
<comment type="similarity">
    <text evidence="1">Belongs to the aldehyde dehydrogenase family.</text>
</comment>
<dbReference type="PANTHER" id="PTHR43217:SF2">
    <property type="entry name" value="SUCCINATE-SEMIALDEHYDE DEHYDROGENASE [NADP(+)]"/>
    <property type="match status" value="1"/>
</dbReference>
<evidence type="ECO:0000313" key="6">
    <source>
        <dbReference type="Proteomes" id="UP001501591"/>
    </source>
</evidence>
<comment type="caution">
    <text evidence="5">The sequence shown here is derived from an EMBL/GenBank/DDBJ whole genome shotgun (WGS) entry which is preliminary data.</text>
</comment>
<dbReference type="InterPro" id="IPR016160">
    <property type="entry name" value="Ald_DH_CS_CYS"/>
</dbReference>
<dbReference type="Gene3D" id="3.40.605.10">
    <property type="entry name" value="Aldehyde Dehydrogenase, Chain A, domain 1"/>
    <property type="match status" value="1"/>
</dbReference>
<keyword evidence="6" id="KW-1185">Reference proteome</keyword>
<evidence type="ECO:0000256" key="1">
    <source>
        <dbReference type="ARBA" id="ARBA00009986"/>
    </source>
</evidence>
<dbReference type="CDD" id="cd07100">
    <property type="entry name" value="ALDH_SSADH1_GabD1"/>
    <property type="match status" value="1"/>
</dbReference>
<accession>A0ABP7NBF2</accession>
<dbReference type="Proteomes" id="UP001501591">
    <property type="component" value="Unassembled WGS sequence"/>
</dbReference>
<dbReference type="SUPFAM" id="SSF53720">
    <property type="entry name" value="ALDH-like"/>
    <property type="match status" value="1"/>
</dbReference>
<dbReference type="PANTHER" id="PTHR43217">
    <property type="entry name" value="SUCCINATE SEMIALDEHYDE DEHYDROGENASE [NAD(P)+] SAD"/>
    <property type="match status" value="1"/>
</dbReference>
<dbReference type="RefSeq" id="WP_344819291.1">
    <property type="nucleotide sequence ID" value="NZ_BAABCP010000001.1"/>
</dbReference>
<sequence>MTDYAVVNPATGETVATYDTFTDAQIDDAVGRAASAATTWAAVPPAERATVIRHIAELHRERKDELGAIIVREMGKPIAAAVGEVEFAADIIEFYADNIEKITADRPLDILGDGTAVVRRAPLGALLGIMPWNFPAYQVARFAAPNLAIGNTIILKHAPQCPESAAALEAIYGDAGLPDGGYVNVYATNEQAADIIADPRVHGVSVTGSERAGAAVAEVAGRNLKKVALELGGSDPFIVLSTSDLDAVVQNAVDARLDNNGQSCNGAKRFIVVDGLYEEFTEKFVAALAAVSAEDPTQEDTVLGPLSSEAAAERLQEQIDTAVAQGATLLTGGTREGTFFAPTVLADVTPEMDVYREELFGPAAVVYRVADEDAAVALANDTSFGLGSYVFTTDAEQAERVADRIEAGMVYVNLVLADSPELPFGGVKRSGTSRELGLLAADEFVNRKLIRKA</sequence>
<dbReference type="Gene3D" id="3.40.309.10">
    <property type="entry name" value="Aldehyde Dehydrogenase, Chain A, domain 2"/>
    <property type="match status" value="1"/>
</dbReference>
<evidence type="ECO:0000313" key="5">
    <source>
        <dbReference type="EMBL" id="GAA3941178.1"/>
    </source>
</evidence>
<keyword evidence="2" id="KW-0521">NADP</keyword>
<evidence type="ECO:0000259" key="4">
    <source>
        <dbReference type="Pfam" id="PF00171"/>
    </source>
</evidence>
<dbReference type="EMBL" id="BAABCP010000001">
    <property type="protein sequence ID" value="GAA3941178.1"/>
    <property type="molecule type" value="Genomic_DNA"/>
</dbReference>
<keyword evidence="3" id="KW-0560">Oxidoreductase</keyword>
<protein>
    <submittedName>
        <fullName evidence="5">Aldehyde dehydrogenase family protein</fullName>
    </submittedName>
</protein>
<dbReference type="InterPro" id="IPR016163">
    <property type="entry name" value="Ald_DH_C"/>
</dbReference>
<feature type="domain" description="Aldehyde dehydrogenase" evidence="4">
    <location>
        <begin position="4"/>
        <end position="449"/>
    </location>
</feature>
<organism evidence="5 6">
    <name type="scientific">Microbacterium soli</name>
    <dbReference type="NCBI Taxonomy" id="446075"/>
    <lineage>
        <taxon>Bacteria</taxon>
        <taxon>Bacillati</taxon>
        <taxon>Actinomycetota</taxon>
        <taxon>Actinomycetes</taxon>
        <taxon>Micrococcales</taxon>
        <taxon>Microbacteriaceae</taxon>
        <taxon>Microbacterium</taxon>
    </lineage>
</organism>
<dbReference type="InterPro" id="IPR047110">
    <property type="entry name" value="GABD/Sad-like"/>
</dbReference>
<dbReference type="InterPro" id="IPR015590">
    <property type="entry name" value="Aldehyde_DH_dom"/>
</dbReference>
<dbReference type="InterPro" id="IPR016161">
    <property type="entry name" value="Ald_DH/histidinol_DH"/>
</dbReference>
<name>A0ABP7NBF2_9MICO</name>
<dbReference type="Pfam" id="PF00171">
    <property type="entry name" value="Aldedh"/>
    <property type="match status" value="1"/>
</dbReference>
<evidence type="ECO:0000256" key="3">
    <source>
        <dbReference type="ARBA" id="ARBA00023002"/>
    </source>
</evidence>
<proteinExistence type="inferred from homology"/>
<dbReference type="InterPro" id="IPR016162">
    <property type="entry name" value="Ald_DH_N"/>
</dbReference>
<dbReference type="InterPro" id="IPR044148">
    <property type="entry name" value="ALDH_GabD1-like"/>
</dbReference>
<reference evidence="6" key="1">
    <citation type="journal article" date="2019" name="Int. J. Syst. Evol. Microbiol.">
        <title>The Global Catalogue of Microorganisms (GCM) 10K type strain sequencing project: providing services to taxonomists for standard genome sequencing and annotation.</title>
        <authorList>
            <consortium name="The Broad Institute Genomics Platform"/>
            <consortium name="The Broad Institute Genome Sequencing Center for Infectious Disease"/>
            <person name="Wu L."/>
            <person name="Ma J."/>
        </authorList>
    </citation>
    <scope>NUCLEOTIDE SEQUENCE [LARGE SCALE GENOMIC DNA]</scope>
    <source>
        <strain evidence="6">JCM 17024</strain>
    </source>
</reference>